<reference evidence="1" key="2">
    <citation type="journal article" date="2021" name="PeerJ">
        <title>Extensive microbial diversity within the chicken gut microbiome revealed by metagenomics and culture.</title>
        <authorList>
            <person name="Gilroy R."/>
            <person name="Ravi A."/>
            <person name="Getino M."/>
            <person name="Pursley I."/>
            <person name="Horton D.L."/>
            <person name="Alikhan N.F."/>
            <person name="Baker D."/>
            <person name="Gharbi K."/>
            <person name="Hall N."/>
            <person name="Watson M."/>
            <person name="Adriaenssens E.M."/>
            <person name="Foster-Nyarko E."/>
            <person name="Jarju S."/>
            <person name="Secka A."/>
            <person name="Antonio M."/>
            <person name="Oren A."/>
            <person name="Chaudhuri R.R."/>
            <person name="La Ragione R."/>
            <person name="Hildebrand F."/>
            <person name="Pallen M.J."/>
        </authorList>
    </citation>
    <scope>NUCLEOTIDE SEQUENCE</scope>
    <source>
        <strain evidence="1">USAMLcec3-3695</strain>
    </source>
</reference>
<evidence type="ECO:0000313" key="2">
    <source>
        <dbReference type="Proteomes" id="UP000824109"/>
    </source>
</evidence>
<protein>
    <submittedName>
        <fullName evidence="1">Uncharacterized protein</fullName>
    </submittedName>
</protein>
<dbReference type="Proteomes" id="UP000824109">
    <property type="component" value="Unassembled WGS sequence"/>
</dbReference>
<accession>A0A9D1MCX2</accession>
<sequence>MDRLTKRTAGGKVVLDGSKFPEYASETLQREIAAFPPFARVIEKLCEYEETRDITGEETA</sequence>
<dbReference type="AlphaFoldDB" id="A0A9D1MCX2"/>
<name>A0A9D1MCX2_9FIRM</name>
<proteinExistence type="predicted"/>
<organism evidence="1 2">
    <name type="scientific">Candidatus Ornithomonoglobus merdipullorum</name>
    <dbReference type="NCBI Taxonomy" id="2840895"/>
    <lineage>
        <taxon>Bacteria</taxon>
        <taxon>Bacillati</taxon>
        <taxon>Bacillota</taxon>
        <taxon>Clostridia</taxon>
        <taxon>Candidatus Ornithomonoglobus</taxon>
    </lineage>
</organism>
<comment type="caution">
    <text evidence="1">The sequence shown here is derived from an EMBL/GenBank/DDBJ whole genome shotgun (WGS) entry which is preliminary data.</text>
</comment>
<reference evidence="1" key="1">
    <citation type="submission" date="2020-10" db="EMBL/GenBank/DDBJ databases">
        <authorList>
            <person name="Gilroy R."/>
        </authorList>
    </citation>
    <scope>NUCLEOTIDE SEQUENCE</scope>
    <source>
        <strain evidence="1">USAMLcec3-3695</strain>
    </source>
</reference>
<gene>
    <name evidence="1" type="ORF">IAA61_09000</name>
</gene>
<dbReference type="EMBL" id="DVNB01000090">
    <property type="protein sequence ID" value="HIU57926.1"/>
    <property type="molecule type" value="Genomic_DNA"/>
</dbReference>
<evidence type="ECO:0000313" key="1">
    <source>
        <dbReference type="EMBL" id="HIU57926.1"/>
    </source>
</evidence>